<evidence type="ECO:0000256" key="1">
    <source>
        <dbReference type="SAM" id="MobiDB-lite"/>
    </source>
</evidence>
<keyword evidence="2" id="KW-1133">Transmembrane helix</keyword>
<sequence>MKILLRALCAGLAISSLPAMASVTYQDIVSAATNPDDLSRQALVTIFGDVVTNPLSTSAPTLIGSMFGAFNSIIAVLAVVWFMFIGIRHVVRSGHQGQVFSTGRDIVGTLSVVAGFLMIVPTGNGWSIAQLIMLWGASIMGVGSANVMVQLAADNIANGYSMTVQPVQASTRTAARGIFEMELCKYAVNAGLNDFNQTVKSSTSLMTESAKTASGNYTVTVSNGSGICGSASLSVEGNGTTDQSTIGKFFNPFSKNEYSGVISAQRAAMDNMISDMDNAASEFVTTFLEKRNSGNGILPDIETRIQRAADEYERAVQKSLPIDNGEQSRKEALKSYLTTYGWVTLGAWYQTFATANQRLAELADRAPAVTSMSSLGEVGDTDLFSAVMGAYKTQLQNSTYTPTIGTITTQDESNAANSTDPQSVVMKSIAPTILKWTNQAATEWSGTGTTSNQVNPLIKMKNIGDYTLGTTEILWTGYTTVRVLATMGDNSIFGKAVNLFSGLPKGFVALLDAAAPPIYFLLFLLFCAGFSLSIYLPFIPFIFWMTGIGNWIVSVLIGCTAGPLWAATHLGTSEDRGSRAAYGYIYLIDSMIRPPLMVFGFFFASVAIIAVGTILNSLFGAALVNVQVKSLTGIFSLAGFLLIYARMCTTSVAAIFALQAYLPDHVINFLGGRDGVNTLGNLTSSVKDIFAGSNRNIRHSPGVREDRLKNVTKDDNKDGIKDKFNKTTLP</sequence>
<feature type="compositionally biased region" description="Basic and acidic residues" evidence="1">
    <location>
        <begin position="702"/>
        <end position="730"/>
    </location>
</feature>
<organism evidence="4">
    <name type="scientific">Escherichia coli</name>
    <dbReference type="NCBI Taxonomy" id="562"/>
    <lineage>
        <taxon>Bacteria</taxon>
        <taxon>Pseudomonadati</taxon>
        <taxon>Pseudomonadota</taxon>
        <taxon>Gammaproteobacteria</taxon>
        <taxon>Enterobacterales</taxon>
        <taxon>Enterobacteriaceae</taxon>
        <taxon>Escherichia</taxon>
    </lineage>
</organism>
<dbReference type="InterPro" id="IPR027628">
    <property type="entry name" value="DotA_TraY"/>
</dbReference>
<dbReference type="AlphaFoldDB" id="A0A8F1IFP5"/>
<accession>A0A8F1IFP5</accession>
<keyword evidence="2" id="KW-0812">Transmembrane</keyword>
<protein>
    <recommendedName>
        <fullName evidence="5">DotA/TraY family protein</fullName>
    </recommendedName>
</protein>
<dbReference type="RefSeq" id="WP_217712409.1">
    <property type="nucleotide sequence ID" value="NZ_MW978789.1"/>
</dbReference>
<evidence type="ECO:0000256" key="2">
    <source>
        <dbReference type="SAM" id="Phobius"/>
    </source>
</evidence>
<feature type="region of interest" description="Disordered" evidence="1">
    <location>
        <begin position="700"/>
        <end position="730"/>
    </location>
</feature>
<feature type="transmembrane region" description="Helical" evidence="2">
    <location>
        <begin position="106"/>
        <end position="126"/>
    </location>
</feature>
<dbReference type="NCBIfam" id="TIGR04346">
    <property type="entry name" value="DotA_TraY"/>
    <property type="match status" value="1"/>
</dbReference>
<reference evidence="4" key="1">
    <citation type="journal article" date="2021" name="Antibiotics">
        <title>Does an Antibiotic Stewardship Applied in a Pig Farm Lead to Low ESBL Prevalence?</title>
        <authorList>
            <person name="Fournier C."/>
            <person name="Nordmann P."/>
            <person name="Pittet O."/>
            <person name="Poirel L."/>
        </authorList>
    </citation>
    <scope>NUCLEOTIDE SEQUENCE</scope>
    <source>
        <plasmid evidence="4">pCTX-M-1.B1</plasmid>
    </source>
</reference>
<evidence type="ECO:0000313" key="4">
    <source>
        <dbReference type="EMBL" id="QWP89477.1"/>
    </source>
</evidence>
<geneLocation type="plasmid" evidence="4">
    <name>pCTX-M-1.B1</name>
</geneLocation>
<feature type="transmembrane region" description="Helical" evidence="2">
    <location>
        <begin position="62"/>
        <end position="85"/>
    </location>
</feature>
<evidence type="ECO:0008006" key="5">
    <source>
        <dbReference type="Google" id="ProtNLM"/>
    </source>
</evidence>
<keyword evidence="2" id="KW-0472">Membrane</keyword>
<dbReference type="EMBL" id="MW978789">
    <property type="protein sequence ID" value="QWP89477.1"/>
    <property type="molecule type" value="Genomic_DNA"/>
</dbReference>
<keyword evidence="3" id="KW-0732">Signal</keyword>
<feature type="signal peptide" evidence="3">
    <location>
        <begin position="1"/>
        <end position="21"/>
    </location>
</feature>
<feature type="chain" id="PRO_5034349074" description="DotA/TraY family protein" evidence="3">
    <location>
        <begin position="22"/>
        <end position="730"/>
    </location>
</feature>
<evidence type="ECO:0000256" key="3">
    <source>
        <dbReference type="SAM" id="SignalP"/>
    </source>
</evidence>
<proteinExistence type="predicted"/>
<feature type="transmembrane region" description="Helical" evidence="2">
    <location>
        <begin position="518"/>
        <end position="536"/>
    </location>
</feature>
<feature type="transmembrane region" description="Helical" evidence="2">
    <location>
        <begin position="542"/>
        <end position="566"/>
    </location>
</feature>
<name>A0A8F1IFP5_ECOLX</name>
<gene>
    <name evidence="4" type="ORF">EOLPNHPH_00093</name>
</gene>
<feature type="transmembrane region" description="Helical" evidence="2">
    <location>
        <begin position="634"/>
        <end position="658"/>
    </location>
</feature>
<keyword evidence="4" id="KW-0614">Plasmid</keyword>
<feature type="transmembrane region" description="Helical" evidence="2">
    <location>
        <begin position="596"/>
        <end position="622"/>
    </location>
</feature>